<evidence type="ECO:0000259" key="4">
    <source>
        <dbReference type="PROSITE" id="PS50002"/>
    </source>
</evidence>
<dbReference type="PANTHER" id="PTHR46026">
    <property type="entry name" value="RHO-TYPE GUANINE NUCLEOTIDE EXCHANGE FACTOR, ISOFORM F"/>
    <property type="match status" value="1"/>
</dbReference>
<dbReference type="STRING" id="133381.A0A2T9YG01"/>
<sequence length="109" mass="12398">MEPEIEIYDFAYPRDDPRHKGVYPAPPKAESVSNDQNDDWPEEEDLEQQILGKAEALYDFVGENEGELNFSKGDILILTRRNAGGWIVGYKGDEIGLVPENFVKLLKDK</sequence>
<dbReference type="PANTHER" id="PTHR46026:SF1">
    <property type="entry name" value="RHO-TYPE GUANINE NUCLEOTIDE EXCHANGE FACTOR, ISOFORM F"/>
    <property type="match status" value="1"/>
</dbReference>
<dbReference type="AlphaFoldDB" id="A0A2T9YG01"/>
<feature type="domain" description="SH3" evidence="4">
    <location>
        <begin position="49"/>
        <end position="108"/>
    </location>
</feature>
<dbReference type="SMART" id="SM00326">
    <property type="entry name" value="SH3"/>
    <property type="match status" value="1"/>
</dbReference>
<evidence type="ECO:0000313" key="5">
    <source>
        <dbReference type="EMBL" id="PVU91271.1"/>
    </source>
</evidence>
<organism evidence="5 7">
    <name type="scientific">Smittium megazygosporum</name>
    <dbReference type="NCBI Taxonomy" id="133381"/>
    <lineage>
        <taxon>Eukaryota</taxon>
        <taxon>Fungi</taxon>
        <taxon>Fungi incertae sedis</taxon>
        <taxon>Zoopagomycota</taxon>
        <taxon>Kickxellomycotina</taxon>
        <taxon>Harpellomycetes</taxon>
        <taxon>Harpellales</taxon>
        <taxon>Legeriomycetaceae</taxon>
        <taxon>Smittium</taxon>
    </lineage>
</organism>
<dbReference type="SUPFAM" id="SSF50044">
    <property type="entry name" value="SH3-domain"/>
    <property type="match status" value="1"/>
</dbReference>
<reference evidence="5 7" key="1">
    <citation type="journal article" date="2018" name="MBio">
        <title>Comparative Genomics Reveals the Core Gene Toolbox for the Fungus-Insect Symbiosis.</title>
        <authorList>
            <person name="Wang Y."/>
            <person name="Stata M."/>
            <person name="Wang W."/>
            <person name="Stajich J.E."/>
            <person name="White M.M."/>
            <person name="Moncalvo J.M."/>
        </authorList>
    </citation>
    <scope>NUCLEOTIDE SEQUENCE [LARGE SCALE GENOMIC DNA]</scope>
    <source>
        <strain evidence="5 7">SC-DP-2</strain>
    </source>
</reference>
<dbReference type="PROSITE" id="PS50002">
    <property type="entry name" value="SH3"/>
    <property type="match status" value="1"/>
</dbReference>
<feature type="region of interest" description="Disordered" evidence="3">
    <location>
        <begin position="17"/>
        <end position="41"/>
    </location>
</feature>
<dbReference type="OrthoDB" id="19092at2759"/>
<evidence type="ECO:0000313" key="6">
    <source>
        <dbReference type="EMBL" id="PVV05221.1"/>
    </source>
</evidence>
<dbReference type="CDD" id="cd00174">
    <property type="entry name" value="SH3"/>
    <property type="match status" value="1"/>
</dbReference>
<dbReference type="EMBL" id="MBFS01000026">
    <property type="protein sequence ID" value="PVV05221.1"/>
    <property type="molecule type" value="Genomic_DNA"/>
</dbReference>
<dbReference type="PRINTS" id="PR00452">
    <property type="entry name" value="SH3DOMAIN"/>
</dbReference>
<dbReference type="Proteomes" id="UP000245609">
    <property type="component" value="Unassembled WGS sequence"/>
</dbReference>
<proteinExistence type="predicted"/>
<keyword evidence="7" id="KW-1185">Reference proteome</keyword>
<evidence type="ECO:0000313" key="7">
    <source>
        <dbReference type="Proteomes" id="UP000245609"/>
    </source>
</evidence>
<dbReference type="InterPro" id="IPR036028">
    <property type="entry name" value="SH3-like_dom_sf"/>
</dbReference>
<name>A0A2T9YG01_9FUNG</name>
<protein>
    <recommendedName>
        <fullName evidence="4">SH3 domain-containing protein</fullName>
    </recommendedName>
</protein>
<dbReference type="InterPro" id="IPR001452">
    <property type="entry name" value="SH3_domain"/>
</dbReference>
<evidence type="ECO:0000256" key="2">
    <source>
        <dbReference type="PROSITE-ProRule" id="PRU00192"/>
    </source>
</evidence>
<keyword evidence="1 2" id="KW-0728">SH3 domain</keyword>
<comment type="caution">
    <text evidence="5">The sequence shown here is derived from an EMBL/GenBank/DDBJ whole genome shotgun (WGS) entry which is preliminary data.</text>
</comment>
<evidence type="ECO:0000256" key="1">
    <source>
        <dbReference type="ARBA" id="ARBA00022443"/>
    </source>
</evidence>
<accession>A0A2T9YG01</accession>
<dbReference type="EMBL" id="MBFS01002886">
    <property type="protein sequence ID" value="PVU91271.1"/>
    <property type="molecule type" value="Genomic_DNA"/>
</dbReference>
<gene>
    <name evidence="6" type="ORF">BB560_000258</name>
    <name evidence="5" type="ORF">BB560_006136</name>
</gene>
<evidence type="ECO:0000256" key="3">
    <source>
        <dbReference type="SAM" id="MobiDB-lite"/>
    </source>
</evidence>
<dbReference type="Gene3D" id="2.30.30.40">
    <property type="entry name" value="SH3 Domains"/>
    <property type="match status" value="1"/>
</dbReference>
<dbReference type="Pfam" id="PF00018">
    <property type="entry name" value="SH3_1"/>
    <property type="match status" value="1"/>
</dbReference>